<dbReference type="GO" id="GO:0004499">
    <property type="term" value="F:N,N-dimethylaniline monooxygenase activity"/>
    <property type="evidence" value="ECO:0007669"/>
    <property type="project" value="InterPro"/>
</dbReference>
<dbReference type="EMBL" id="CP104003">
    <property type="protein sequence ID" value="UWM54904.1"/>
    <property type="molecule type" value="Genomic_DNA"/>
</dbReference>
<evidence type="ECO:0000256" key="7">
    <source>
        <dbReference type="ARBA" id="ARBA00023033"/>
    </source>
</evidence>
<dbReference type="AlphaFoldDB" id="A0A9E7UBM7"/>
<dbReference type="InterPro" id="IPR020946">
    <property type="entry name" value="Flavin_mOase-like"/>
</dbReference>
<dbReference type="RefSeq" id="WP_260593926.1">
    <property type="nucleotide sequence ID" value="NZ_CP104003.1"/>
</dbReference>
<dbReference type="Gene3D" id="3.50.50.60">
    <property type="entry name" value="FAD/NAD(P)-binding domain"/>
    <property type="match status" value="2"/>
</dbReference>
<keyword evidence="7" id="KW-0503">Monooxygenase</keyword>
<dbReference type="InterPro" id="IPR050775">
    <property type="entry name" value="FAD-binding_Monooxygenases"/>
</dbReference>
<evidence type="ECO:0000256" key="2">
    <source>
        <dbReference type="ARBA" id="ARBA00010139"/>
    </source>
</evidence>
<dbReference type="PANTHER" id="PTHR43098">
    <property type="entry name" value="L-ORNITHINE N(5)-MONOOXYGENASE-RELATED"/>
    <property type="match status" value="1"/>
</dbReference>
<keyword evidence="6" id="KW-0560">Oxidoreductase</keyword>
<proteinExistence type="inferred from homology"/>
<reference evidence="8" key="1">
    <citation type="submission" date="2022-09" db="EMBL/GenBank/DDBJ databases">
        <title>Diverse halophilic archaea isolated from saline environments.</title>
        <authorList>
            <person name="Cui H.-L."/>
        </authorList>
    </citation>
    <scope>NUCLEOTIDE SEQUENCE</scope>
    <source>
        <strain evidence="8">ZS-35-S2</strain>
    </source>
</reference>
<dbReference type="Pfam" id="PF00743">
    <property type="entry name" value="FMO-like"/>
    <property type="match status" value="1"/>
</dbReference>
<dbReference type="InterPro" id="IPR036188">
    <property type="entry name" value="FAD/NAD-bd_sf"/>
</dbReference>
<evidence type="ECO:0000313" key="8">
    <source>
        <dbReference type="EMBL" id="UWM54904.1"/>
    </source>
</evidence>
<keyword evidence="5" id="KW-0521">NADP</keyword>
<evidence type="ECO:0000256" key="1">
    <source>
        <dbReference type="ARBA" id="ARBA00001974"/>
    </source>
</evidence>
<dbReference type="GeneID" id="74940993"/>
<comment type="cofactor">
    <cofactor evidence="1">
        <name>FAD</name>
        <dbReference type="ChEBI" id="CHEBI:57692"/>
    </cofactor>
</comment>
<organism evidence="8 9">
    <name type="scientific">Salinirubellus salinus</name>
    <dbReference type="NCBI Taxonomy" id="1364945"/>
    <lineage>
        <taxon>Archaea</taxon>
        <taxon>Methanobacteriati</taxon>
        <taxon>Methanobacteriota</taxon>
        <taxon>Stenosarchaea group</taxon>
        <taxon>Halobacteria</taxon>
        <taxon>Halobacteriales</taxon>
        <taxon>Natronomonadaceae</taxon>
        <taxon>Salinirubellus</taxon>
    </lineage>
</organism>
<keyword evidence="9" id="KW-1185">Reference proteome</keyword>
<name>A0A9E7UBM7_9EURY</name>
<comment type="similarity">
    <text evidence="2">Belongs to the FAD-binding monooxygenase family.</text>
</comment>
<protein>
    <submittedName>
        <fullName evidence="8">NAD(P)/FAD-dependent oxidoreductase</fullName>
    </submittedName>
</protein>
<dbReference type="SUPFAM" id="SSF51905">
    <property type="entry name" value="FAD/NAD(P)-binding domain"/>
    <property type="match status" value="2"/>
</dbReference>
<dbReference type="GO" id="GO:0050660">
    <property type="term" value="F:flavin adenine dinucleotide binding"/>
    <property type="evidence" value="ECO:0007669"/>
    <property type="project" value="InterPro"/>
</dbReference>
<evidence type="ECO:0000256" key="4">
    <source>
        <dbReference type="ARBA" id="ARBA00022827"/>
    </source>
</evidence>
<evidence type="ECO:0000313" key="9">
    <source>
        <dbReference type="Proteomes" id="UP001057580"/>
    </source>
</evidence>
<dbReference type="PANTHER" id="PTHR43098:SF3">
    <property type="entry name" value="L-ORNITHINE N(5)-MONOOXYGENASE-RELATED"/>
    <property type="match status" value="1"/>
</dbReference>
<evidence type="ECO:0000256" key="6">
    <source>
        <dbReference type="ARBA" id="ARBA00023002"/>
    </source>
</evidence>
<accession>A0A9E7UBM7</accession>
<evidence type="ECO:0000256" key="3">
    <source>
        <dbReference type="ARBA" id="ARBA00022630"/>
    </source>
</evidence>
<dbReference type="GO" id="GO:0050661">
    <property type="term" value="F:NADP binding"/>
    <property type="evidence" value="ECO:0007669"/>
    <property type="project" value="InterPro"/>
</dbReference>
<evidence type="ECO:0000256" key="5">
    <source>
        <dbReference type="ARBA" id="ARBA00022857"/>
    </source>
</evidence>
<dbReference type="KEGG" id="ssai:N0B31_01185"/>
<sequence length="556" mass="62881">MSDSDAHTSGGATDVDVDAVVVGAGFSGLYMLHRLRERGLSVRVFEKGEEVGGTWYWNRYPGARCDSESHIYCYSFDEDLYEEWEWTERYPEQPEILEYLNFAADRLDLRRDVEFEREVAGATWDDDAGTWTVELADGETVTTRFFVSAVGCLSKPMKPDFAGLETYEGEGYHTARWPDGGVDLEGKRVGVVGTGSTGIQFISEVGGTAEHLTVFQRTPNYAVPARNRPLEDDEYADIKANYDDIWERARDSRLGMPFEVDHLHSRRLSDEEIHEVLEARWQQGGFRFLHAFEPQHILTDAEVNETVSEFIREKIRAKVDDPETAEKLVPSDHPYGAKRPPMDYGDYYGTYNRDDVSLVDVSDDGEPIERFTPSGIRTTATEYDLDVVVFATGFDAMTGALLAMDIEGRDGLTLAEKWQHGPKTYLGLGIHGFPNLFTITGPQSPSVLTNMPMSIEQHVEWIDDCIGYLDEHGYDRIEATEHSEEQWVQNTNMLAENMLFSEAESWYRGANVPGKPTIFTPFPAGLDMYRGICERVAREDYDGFELGRREQAEAAD</sequence>
<gene>
    <name evidence="8" type="ORF">N0B31_01185</name>
</gene>
<dbReference type="Proteomes" id="UP001057580">
    <property type="component" value="Chromosome"/>
</dbReference>
<keyword evidence="3" id="KW-0285">Flavoprotein</keyword>
<keyword evidence="4" id="KW-0274">FAD</keyword>